<keyword evidence="2" id="KW-0813">Transport</keyword>
<protein>
    <recommendedName>
        <fullName evidence="8">Major facilitator superfamily (MFS) profile domain-containing protein</fullName>
    </recommendedName>
</protein>
<dbReference type="SUPFAM" id="SSF103473">
    <property type="entry name" value="MFS general substrate transporter"/>
    <property type="match status" value="1"/>
</dbReference>
<evidence type="ECO:0000256" key="5">
    <source>
        <dbReference type="ARBA" id="ARBA00022989"/>
    </source>
</evidence>
<dbReference type="InterPro" id="IPR036259">
    <property type="entry name" value="MFS_trans_sf"/>
</dbReference>
<feature type="transmembrane region" description="Helical" evidence="7">
    <location>
        <begin position="20"/>
        <end position="44"/>
    </location>
</feature>
<evidence type="ECO:0000256" key="4">
    <source>
        <dbReference type="ARBA" id="ARBA00022692"/>
    </source>
</evidence>
<dbReference type="InterPro" id="IPR011701">
    <property type="entry name" value="MFS"/>
</dbReference>
<evidence type="ECO:0000256" key="1">
    <source>
        <dbReference type="ARBA" id="ARBA00004651"/>
    </source>
</evidence>
<feature type="transmembrane region" description="Helical" evidence="7">
    <location>
        <begin position="356"/>
        <end position="378"/>
    </location>
</feature>
<keyword evidence="4 7" id="KW-0812">Transmembrane</keyword>
<name>A0A0F9VAL4_9ZZZZ</name>
<proteinExistence type="predicted"/>
<feature type="transmembrane region" description="Helical" evidence="7">
    <location>
        <begin position="230"/>
        <end position="251"/>
    </location>
</feature>
<feature type="transmembrane region" description="Helical" evidence="7">
    <location>
        <begin position="50"/>
        <end position="72"/>
    </location>
</feature>
<feature type="transmembrane region" description="Helical" evidence="7">
    <location>
        <begin position="266"/>
        <end position="286"/>
    </location>
</feature>
<comment type="subcellular location">
    <subcellularLocation>
        <location evidence="1">Cell membrane</location>
        <topology evidence="1">Multi-pass membrane protein</topology>
    </subcellularLocation>
</comment>
<dbReference type="PROSITE" id="PS50850">
    <property type="entry name" value="MFS"/>
    <property type="match status" value="1"/>
</dbReference>
<reference evidence="9" key="1">
    <citation type="journal article" date="2015" name="Nature">
        <title>Complex archaea that bridge the gap between prokaryotes and eukaryotes.</title>
        <authorList>
            <person name="Spang A."/>
            <person name="Saw J.H."/>
            <person name="Jorgensen S.L."/>
            <person name="Zaremba-Niedzwiedzka K."/>
            <person name="Martijn J."/>
            <person name="Lind A.E."/>
            <person name="van Eijk R."/>
            <person name="Schleper C."/>
            <person name="Guy L."/>
            <person name="Ettema T.J."/>
        </authorList>
    </citation>
    <scope>NUCLEOTIDE SEQUENCE</scope>
</reference>
<dbReference type="GO" id="GO:0005886">
    <property type="term" value="C:plasma membrane"/>
    <property type="evidence" value="ECO:0007669"/>
    <property type="project" value="UniProtKB-SubCell"/>
</dbReference>
<dbReference type="Pfam" id="PF07690">
    <property type="entry name" value="MFS_1"/>
    <property type="match status" value="1"/>
</dbReference>
<evidence type="ECO:0000259" key="8">
    <source>
        <dbReference type="PROSITE" id="PS50850"/>
    </source>
</evidence>
<dbReference type="EMBL" id="LAZR01000611">
    <property type="protein sequence ID" value="KKN62848.1"/>
    <property type="molecule type" value="Genomic_DNA"/>
</dbReference>
<evidence type="ECO:0000256" key="3">
    <source>
        <dbReference type="ARBA" id="ARBA00022475"/>
    </source>
</evidence>
<dbReference type="Gene3D" id="1.20.1250.20">
    <property type="entry name" value="MFS general substrate transporter like domains"/>
    <property type="match status" value="1"/>
</dbReference>
<dbReference type="AlphaFoldDB" id="A0A0F9VAL4"/>
<comment type="caution">
    <text evidence="9">The sequence shown here is derived from an EMBL/GenBank/DDBJ whole genome shotgun (WGS) entry which is preliminary data.</text>
</comment>
<feature type="transmembrane region" description="Helical" evidence="7">
    <location>
        <begin position="111"/>
        <end position="138"/>
    </location>
</feature>
<dbReference type="GO" id="GO:0022857">
    <property type="term" value="F:transmembrane transporter activity"/>
    <property type="evidence" value="ECO:0007669"/>
    <property type="project" value="InterPro"/>
</dbReference>
<feature type="transmembrane region" description="Helical" evidence="7">
    <location>
        <begin position="179"/>
        <end position="200"/>
    </location>
</feature>
<keyword evidence="6 7" id="KW-0472">Membrane</keyword>
<dbReference type="CDD" id="cd06173">
    <property type="entry name" value="MFS_MefA_like"/>
    <property type="match status" value="1"/>
</dbReference>
<feature type="domain" description="Major facilitator superfamily (MFS) profile" evidence="8">
    <location>
        <begin position="18"/>
        <end position="407"/>
    </location>
</feature>
<accession>A0A0F9VAL4</accession>
<organism evidence="9">
    <name type="scientific">marine sediment metagenome</name>
    <dbReference type="NCBI Taxonomy" id="412755"/>
    <lineage>
        <taxon>unclassified sequences</taxon>
        <taxon>metagenomes</taxon>
        <taxon>ecological metagenomes</taxon>
    </lineage>
</organism>
<dbReference type="PANTHER" id="PTHR43266">
    <property type="entry name" value="MACROLIDE-EFFLUX PROTEIN"/>
    <property type="match status" value="1"/>
</dbReference>
<sequence>MDKKNKVKLPNEQEKFKSFIFLLIGQLVSLFGSSIVMFAIIWWISSETGSLIILSIAYFLSFAPVMILIPFTGVYADRWNKKKIIIISDLLQAILTLGLIILFVFGTISLIPIFILIALRGICQAFHQPALLSIIPFMVPQRHLSRLNSISFLCMGLLNVLAPLIAVFLLKFITIGQILWVDIITFSIAVIPSIFLKFSVKKRKRKKKKKSSFKKEFKEGILALKEIEGFISLLVIFAILTFLLVPFYVLMPHFVEFTHAGDEDDYALVMAFFNVGLVVGSIVVILKKNWNRNVLSIVQLTYFELMGAFFIIISPKGVFWFMGVGPLIIGLVMAITNTLMLTLIQKVIAPRKQGRALSIVILISNSVAPLSMILSGFFAEILGIYLFFWLCLILSFGIITLGIKSTSILGIDKITKEKLKKTNLPKENYKKDGETTKKTDVTIDNGLKDGKI</sequence>
<dbReference type="PANTHER" id="PTHR43266:SF2">
    <property type="entry name" value="MAJOR FACILITATOR SUPERFAMILY (MFS) PROFILE DOMAIN-CONTAINING PROTEIN"/>
    <property type="match status" value="1"/>
</dbReference>
<evidence type="ECO:0000256" key="6">
    <source>
        <dbReference type="ARBA" id="ARBA00023136"/>
    </source>
</evidence>
<evidence type="ECO:0000256" key="7">
    <source>
        <dbReference type="SAM" id="Phobius"/>
    </source>
</evidence>
<evidence type="ECO:0000256" key="2">
    <source>
        <dbReference type="ARBA" id="ARBA00022448"/>
    </source>
</evidence>
<evidence type="ECO:0000313" key="9">
    <source>
        <dbReference type="EMBL" id="KKN62848.1"/>
    </source>
</evidence>
<keyword evidence="5 7" id="KW-1133">Transmembrane helix</keyword>
<keyword evidence="3" id="KW-1003">Cell membrane</keyword>
<feature type="transmembrane region" description="Helical" evidence="7">
    <location>
        <begin position="293"/>
        <end position="313"/>
    </location>
</feature>
<feature type="transmembrane region" description="Helical" evidence="7">
    <location>
        <begin position="319"/>
        <end position="344"/>
    </location>
</feature>
<dbReference type="InterPro" id="IPR020846">
    <property type="entry name" value="MFS_dom"/>
</dbReference>
<feature type="transmembrane region" description="Helical" evidence="7">
    <location>
        <begin position="150"/>
        <end position="173"/>
    </location>
</feature>
<feature type="transmembrane region" description="Helical" evidence="7">
    <location>
        <begin position="384"/>
        <end position="403"/>
    </location>
</feature>
<gene>
    <name evidence="9" type="ORF">LCGC14_0508000</name>
</gene>